<keyword evidence="1" id="KW-1133">Transmembrane helix</keyword>
<dbReference type="EMBL" id="OIVN01002636">
    <property type="protein sequence ID" value="SPD05258.1"/>
    <property type="molecule type" value="Genomic_DNA"/>
</dbReference>
<reference evidence="2" key="1">
    <citation type="submission" date="2018-02" db="EMBL/GenBank/DDBJ databases">
        <authorList>
            <person name="Cohen D.B."/>
            <person name="Kent A.D."/>
        </authorList>
    </citation>
    <scope>NUCLEOTIDE SEQUENCE</scope>
</reference>
<dbReference type="PANTHER" id="PTHR35990:SF1">
    <property type="entry name" value="GAG1AT PROTEIN"/>
    <property type="match status" value="1"/>
</dbReference>
<dbReference type="AlphaFoldDB" id="A0A2N9H0E3"/>
<dbReference type="PANTHER" id="PTHR35990">
    <property type="entry name" value="GAG1AT PROTEIN"/>
    <property type="match status" value="1"/>
</dbReference>
<sequence>MSSDAKSKIGGGSGGFKSRMEHYLYSGDKKHVMAGIAVISVIFAVPWYFMSRVKGLVWMGLV</sequence>
<gene>
    <name evidence="2" type="ORF">FSB_LOCUS33140</name>
</gene>
<protein>
    <submittedName>
        <fullName evidence="2">Uncharacterized protein</fullName>
    </submittedName>
</protein>
<organism evidence="2">
    <name type="scientific">Fagus sylvatica</name>
    <name type="common">Beechnut</name>
    <dbReference type="NCBI Taxonomy" id="28930"/>
    <lineage>
        <taxon>Eukaryota</taxon>
        <taxon>Viridiplantae</taxon>
        <taxon>Streptophyta</taxon>
        <taxon>Embryophyta</taxon>
        <taxon>Tracheophyta</taxon>
        <taxon>Spermatophyta</taxon>
        <taxon>Magnoliopsida</taxon>
        <taxon>eudicotyledons</taxon>
        <taxon>Gunneridae</taxon>
        <taxon>Pentapetalae</taxon>
        <taxon>rosids</taxon>
        <taxon>fabids</taxon>
        <taxon>Fagales</taxon>
        <taxon>Fagaceae</taxon>
        <taxon>Fagus</taxon>
    </lineage>
</organism>
<evidence type="ECO:0000313" key="2">
    <source>
        <dbReference type="EMBL" id="SPD05258.1"/>
    </source>
</evidence>
<keyword evidence="1" id="KW-0812">Transmembrane</keyword>
<name>A0A2N9H0E3_FAGSY</name>
<evidence type="ECO:0000256" key="1">
    <source>
        <dbReference type="SAM" id="Phobius"/>
    </source>
</evidence>
<accession>A0A2N9H0E3</accession>
<keyword evidence="1" id="KW-0472">Membrane</keyword>
<feature type="transmembrane region" description="Helical" evidence="1">
    <location>
        <begin position="32"/>
        <end position="50"/>
    </location>
</feature>
<proteinExistence type="predicted"/>